<reference evidence="4 5" key="1">
    <citation type="journal article" date="2014" name="Genome Biol.">
        <title>Transcriptome and methylome profiling reveals relics of genome dominance in the mesopolyploid Brassica oleracea.</title>
        <authorList>
            <person name="Parkin I.A."/>
            <person name="Koh C."/>
            <person name="Tang H."/>
            <person name="Robinson S.J."/>
            <person name="Kagale S."/>
            <person name="Clarke W.E."/>
            <person name="Town C.D."/>
            <person name="Nixon J."/>
            <person name="Krishnakumar V."/>
            <person name="Bidwell S.L."/>
            <person name="Denoeud F."/>
            <person name="Belcram H."/>
            <person name="Links M.G."/>
            <person name="Just J."/>
            <person name="Clarke C."/>
            <person name="Bender T."/>
            <person name="Huebert T."/>
            <person name="Mason A.S."/>
            <person name="Pires J.C."/>
            <person name="Barker G."/>
            <person name="Moore J."/>
            <person name="Walley P.G."/>
            <person name="Manoli S."/>
            <person name="Batley J."/>
            <person name="Edwards D."/>
            <person name="Nelson M.N."/>
            <person name="Wang X."/>
            <person name="Paterson A.H."/>
            <person name="King G."/>
            <person name="Bancroft I."/>
            <person name="Chalhoub B."/>
            <person name="Sharpe A.G."/>
        </authorList>
    </citation>
    <scope>NUCLEOTIDE SEQUENCE</scope>
    <source>
        <strain evidence="4 5">cv. TO1000</strain>
    </source>
</reference>
<dbReference type="PANTHER" id="PTHR46481:SF2">
    <property type="entry name" value="BED-TYPE DOMAIN-CONTAINING PROTEIN"/>
    <property type="match status" value="1"/>
</dbReference>
<name>A0A0D3AV38_BRAOL</name>
<evidence type="ECO:0000256" key="1">
    <source>
        <dbReference type="ARBA" id="ARBA00023125"/>
    </source>
</evidence>
<feature type="domain" description="hAT-like transposase RNase-H fold" evidence="3">
    <location>
        <begin position="157"/>
        <end position="239"/>
    </location>
</feature>
<accession>A0A0D3AV38</accession>
<dbReference type="HOGENOM" id="CLU_1070962_0_0_1"/>
<dbReference type="OMA" id="NVKCILP"/>
<sequence>MDSTSSFNRETDNMDDAGNIQTPDSTTGKRKETERASGATNNVKCILPTRSKVWEHYTRTKEDRNNHLAWSDGQEDKQPTIDDEGKLKKAKLTEAQLREATNQMIVLGQLPLSFVESVAWRHFCNKVNFGYTPHSRRTETKDIIKMYVERKEHSRNGLSSSPDSEMRSKASDMLKKFEKYWDDMKNINMMLIVATNFDPSNKLELAKMCFEELYGLETTEYKEMYDSLICVLRSLFREYSSRHGAALDPKCGDTIVSEED</sequence>
<reference evidence="4" key="2">
    <citation type="submission" date="2015-03" db="UniProtKB">
        <authorList>
            <consortium name="EnsemblPlants"/>
        </authorList>
    </citation>
    <scope>IDENTIFICATION</scope>
</reference>
<dbReference type="InterPro" id="IPR052035">
    <property type="entry name" value="ZnF_BED_domain_contain"/>
</dbReference>
<evidence type="ECO:0000259" key="3">
    <source>
        <dbReference type="Pfam" id="PF14372"/>
    </source>
</evidence>
<protein>
    <recommendedName>
        <fullName evidence="3">hAT-like transposase RNase-H fold domain-containing protein</fullName>
    </recommendedName>
</protein>
<evidence type="ECO:0000313" key="5">
    <source>
        <dbReference type="Proteomes" id="UP000032141"/>
    </source>
</evidence>
<dbReference type="Pfam" id="PF14372">
    <property type="entry name" value="hAT-like_RNase-H"/>
    <property type="match status" value="1"/>
</dbReference>
<evidence type="ECO:0000256" key="2">
    <source>
        <dbReference type="SAM" id="MobiDB-lite"/>
    </source>
</evidence>
<dbReference type="Proteomes" id="UP000032141">
    <property type="component" value="Chromosome C2"/>
</dbReference>
<dbReference type="AlphaFoldDB" id="A0A0D3AV38"/>
<organism evidence="4 5">
    <name type="scientific">Brassica oleracea var. oleracea</name>
    <dbReference type="NCBI Taxonomy" id="109376"/>
    <lineage>
        <taxon>Eukaryota</taxon>
        <taxon>Viridiplantae</taxon>
        <taxon>Streptophyta</taxon>
        <taxon>Embryophyta</taxon>
        <taxon>Tracheophyta</taxon>
        <taxon>Spermatophyta</taxon>
        <taxon>Magnoliopsida</taxon>
        <taxon>eudicotyledons</taxon>
        <taxon>Gunneridae</taxon>
        <taxon>Pentapetalae</taxon>
        <taxon>rosids</taxon>
        <taxon>malvids</taxon>
        <taxon>Brassicales</taxon>
        <taxon>Brassicaceae</taxon>
        <taxon>Brassiceae</taxon>
        <taxon>Brassica</taxon>
    </lineage>
</organism>
<keyword evidence="1" id="KW-0238">DNA-binding</keyword>
<dbReference type="GO" id="GO:0003677">
    <property type="term" value="F:DNA binding"/>
    <property type="evidence" value="ECO:0007669"/>
    <property type="project" value="UniProtKB-KW"/>
</dbReference>
<feature type="region of interest" description="Disordered" evidence="2">
    <location>
        <begin position="1"/>
        <end position="42"/>
    </location>
</feature>
<dbReference type="Gramene" id="Bo2g133880.1">
    <property type="protein sequence ID" value="Bo2g133880.1"/>
    <property type="gene ID" value="Bo2g133880"/>
</dbReference>
<dbReference type="PANTHER" id="PTHR46481">
    <property type="entry name" value="ZINC FINGER BED DOMAIN-CONTAINING PROTEIN 4"/>
    <property type="match status" value="1"/>
</dbReference>
<keyword evidence="5" id="KW-1185">Reference proteome</keyword>
<dbReference type="EnsemblPlants" id="Bo2g133880.1">
    <property type="protein sequence ID" value="Bo2g133880.1"/>
    <property type="gene ID" value="Bo2g133880"/>
</dbReference>
<proteinExistence type="predicted"/>
<dbReference type="InterPro" id="IPR025525">
    <property type="entry name" value="hAT-like_transposase_RNase-H"/>
</dbReference>
<dbReference type="eggNOG" id="KOG1121">
    <property type="taxonomic scope" value="Eukaryota"/>
</dbReference>
<evidence type="ECO:0000313" key="4">
    <source>
        <dbReference type="EnsemblPlants" id="Bo2g133880.1"/>
    </source>
</evidence>